<gene>
    <name evidence="2" type="ORF">SAMN04489806_0007</name>
</gene>
<evidence type="ECO:0000259" key="1">
    <source>
        <dbReference type="Pfam" id="PF02698"/>
    </source>
</evidence>
<keyword evidence="3" id="KW-1185">Reference proteome</keyword>
<organism evidence="2 3">
    <name type="scientific">Paramicrobacterium humi</name>
    <dbReference type="NCBI Taxonomy" id="640635"/>
    <lineage>
        <taxon>Bacteria</taxon>
        <taxon>Bacillati</taxon>
        <taxon>Actinomycetota</taxon>
        <taxon>Actinomycetes</taxon>
        <taxon>Micrococcales</taxon>
        <taxon>Microbacteriaceae</taxon>
        <taxon>Paramicrobacterium</taxon>
    </lineage>
</organism>
<accession>A0A1H4ILB9</accession>
<dbReference type="RefSeq" id="WP_091178645.1">
    <property type="nucleotide sequence ID" value="NZ_FNRY01000001.1"/>
</dbReference>
<dbReference type="Pfam" id="PF02698">
    <property type="entry name" value="DUF218"/>
    <property type="match status" value="1"/>
</dbReference>
<proteinExistence type="predicted"/>
<name>A0A1H4ILB9_9MICO</name>
<dbReference type="InterPro" id="IPR003848">
    <property type="entry name" value="DUF218"/>
</dbReference>
<evidence type="ECO:0000313" key="2">
    <source>
        <dbReference type="EMBL" id="SEB34924.1"/>
    </source>
</evidence>
<dbReference type="AlphaFoldDB" id="A0A1H4ILB9"/>
<dbReference type="CDD" id="cd06259">
    <property type="entry name" value="YdcF-like"/>
    <property type="match status" value="1"/>
</dbReference>
<evidence type="ECO:0000313" key="3">
    <source>
        <dbReference type="Proteomes" id="UP000199183"/>
    </source>
</evidence>
<dbReference type="EMBL" id="FNRY01000001">
    <property type="protein sequence ID" value="SEB34924.1"/>
    <property type="molecule type" value="Genomic_DNA"/>
</dbReference>
<feature type="domain" description="DUF218" evidence="1">
    <location>
        <begin position="49"/>
        <end position="137"/>
    </location>
</feature>
<dbReference type="Proteomes" id="UP000199183">
    <property type="component" value="Unassembled WGS sequence"/>
</dbReference>
<reference evidence="2 3" key="1">
    <citation type="submission" date="2016-10" db="EMBL/GenBank/DDBJ databases">
        <authorList>
            <person name="de Groot N.N."/>
        </authorList>
    </citation>
    <scope>NUCLEOTIDE SEQUENCE [LARGE SCALE GENOMIC DNA]</scope>
    <source>
        <strain evidence="2 3">DSM 21799</strain>
    </source>
</reference>
<sequence length="180" mass="19509">MTETTNVRRARKLLFSGALTCAVILGSAEAINRILASQLVGDVDAAHTAVVVLGFANRTPEINAINKWRVRSGIATAVLYQADLLVFSGGDPGGFCEAEIMATYAQELGYRGPIETEAASQTTEENLQNTAHLMEWRTELPWCPIRCTRIEPGNCLRIFGPISPAGLSERVRCDRDDGAS</sequence>
<protein>
    <submittedName>
        <fullName evidence="2">DUF218 domain-containing protein</fullName>
    </submittedName>
</protein>